<protein>
    <submittedName>
        <fullName evidence="2">Uncharacterized protein</fullName>
    </submittedName>
</protein>
<keyword evidence="1" id="KW-0472">Membrane</keyword>
<keyword evidence="1" id="KW-0812">Transmembrane</keyword>
<sequence length="85" mass="9595">MLSSRAKGQASVEYLVISIGLVLALLLPVPDSELTDNNWLEKYKGKNIMEILSDKLKKSYSDYSYAKSLPPLPDDFESISNREEQ</sequence>
<name>A0ABU9H5H1_9GAMM</name>
<evidence type="ECO:0000313" key="3">
    <source>
        <dbReference type="Proteomes" id="UP001371391"/>
    </source>
</evidence>
<accession>A0ABU9H5H1</accession>
<comment type="caution">
    <text evidence="2">The sequence shown here is derived from an EMBL/GenBank/DDBJ whole genome shotgun (WGS) entry which is preliminary data.</text>
</comment>
<feature type="transmembrane region" description="Helical" evidence="1">
    <location>
        <begin position="12"/>
        <end position="29"/>
    </location>
</feature>
<evidence type="ECO:0000256" key="1">
    <source>
        <dbReference type="SAM" id="Phobius"/>
    </source>
</evidence>
<dbReference type="RefSeq" id="WP_341603755.1">
    <property type="nucleotide sequence ID" value="NZ_JBAKAW010000019.1"/>
</dbReference>
<keyword evidence="1" id="KW-1133">Transmembrane helix</keyword>
<keyword evidence="3" id="KW-1185">Reference proteome</keyword>
<proteinExistence type="predicted"/>
<reference evidence="2 3" key="1">
    <citation type="submission" date="2024-02" db="EMBL/GenBank/DDBJ databases">
        <title>Bacteria isolated from the canopy kelp, Nereocystis luetkeana.</title>
        <authorList>
            <person name="Pfister C.A."/>
            <person name="Younker I.T."/>
            <person name="Light S.H."/>
        </authorList>
    </citation>
    <scope>NUCLEOTIDE SEQUENCE [LARGE SCALE GENOMIC DNA]</scope>
    <source>
        <strain evidence="2 3">TI.1.03</strain>
    </source>
</reference>
<evidence type="ECO:0000313" key="2">
    <source>
        <dbReference type="EMBL" id="MEL0656887.1"/>
    </source>
</evidence>
<organism evidence="2 3">
    <name type="scientific">Pseudoalteromonas issachenkonii</name>
    <dbReference type="NCBI Taxonomy" id="152297"/>
    <lineage>
        <taxon>Bacteria</taxon>
        <taxon>Pseudomonadati</taxon>
        <taxon>Pseudomonadota</taxon>
        <taxon>Gammaproteobacteria</taxon>
        <taxon>Alteromonadales</taxon>
        <taxon>Pseudoalteromonadaceae</taxon>
        <taxon>Pseudoalteromonas</taxon>
    </lineage>
</organism>
<gene>
    <name evidence="2" type="ORF">V6257_17835</name>
</gene>
<dbReference type="EMBL" id="JBAKAW010000019">
    <property type="protein sequence ID" value="MEL0656887.1"/>
    <property type="molecule type" value="Genomic_DNA"/>
</dbReference>
<dbReference type="Proteomes" id="UP001371391">
    <property type="component" value="Unassembled WGS sequence"/>
</dbReference>